<dbReference type="GO" id="GO:0022857">
    <property type="term" value="F:transmembrane transporter activity"/>
    <property type="evidence" value="ECO:0007669"/>
    <property type="project" value="InterPro"/>
</dbReference>
<keyword evidence="3 7" id="KW-0812">Transmembrane</keyword>
<feature type="transmembrane region" description="Helical" evidence="7">
    <location>
        <begin position="208"/>
        <end position="226"/>
    </location>
</feature>
<dbReference type="GO" id="GO:0005886">
    <property type="term" value="C:plasma membrane"/>
    <property type="evidence" value="ECO:0007669"/>
    <property type="project" value="UniProtKB-SubCell"/>
</dbReference>
<accession>A0AAE3VBY7</accession>
<dbReference type="RefSeq" id="WP_307255401.1">
    <property type="nucleotide sequence ID" value="NZ_JAUSTO010000021.1"/>
</dbReference>
<dbReference type="Pfam" id="PF06738">
    <property type="entry name" value="ThrE"/>
    <property type="match status" value="1"/>
</dbReference>
<proteinExistence type="inferred from homology"/>
<evidence type="ECO:0000256" key="1">
    <source>
        <dbReference type="ARBA" id="ARBA00004651"/>
    </source>
</evidence>
<feature type="transmembrane region" description="Helical" evidence="7">
    <location>
        <begin position="135"/>
        <end position="168"/>
    </location>
</feature>
<dbReference type="EMBL" id="JAUSTO010000021">
    <property type="protein sequence ID" value="MDQ0153469.1"/>
    <property type="molecule type" value="Genomic_DNA"/>
</dbReference>
<dbReference type="PANTHER" id="PTHR34390">
    <property type="entry name" value="UPF0442 PROTEIN YJJB-RELATED"/>
    <property type="match status" value="1"/>
</dbReference>
<keyword evidence="5 7" id="KW-0472">Membrane</keyword>
<gene>
    <name evidence="9" type="ORF">J2S20_002189</name>
</gene>
<sequence>MQYITEALDREKKLERERSFLLHQLMDLGELLLSCGAEVSRVEDTLERMGRAYGARRMNVFVITSSIVITMVFSDGEETTQTRQIHPRSGINFAVFEELNSLSRSYCESPCSVRELERRIEEISDKERENLSGLFGAMLGAGSCAVFFGGSLKDATIAAAFGLVIVVVQRKTQEIVPNTVVFNLIASFLLGIAAVLAGRLLPFLNADHIMIGDIMLLIPGLAMTNAVRDIFVGDTISGVMRLVECFLWAGAIACGVMAAIVLMGGLYV</sequence>
<evidence type="ECO:0000259" key="8">
    <source>
        <dbReference type="Pfam" id="PF06738"/>
    </source>
</evidence>
<protein>
    <submittedName>
        <fullName evidence="9">Uncharacterized membrane protein YjjP (DUF1212 family)</fullName>
    </submittedName>
</protein>
<feature type="domain" description="Threonine/serine exporter-like N-terminal" evidence="8">
    <location>
        <begin position="25"/>
        <end position="262"/>
    </location>
</feature>
<dbReference type="AlphaFoldDB" id="A0AAE3VBY7"/>
<dbReference type="PANTHER" id="PTHR34390:SF2">
    <property type="entry name" value="SUCCINATE TRANSPORTER SUBUNIT YJJP-RELATED"/>
    <property type="match status" value="1"/>
</dbReference>
<keyword evidence="10" id="KW-1185">Reference proteome</keyword>
<organism evidence="9 10">
    <name type="scientific">Moryella indoligenes</name>
    <dbReference type="NCBI Taxonomy" id="371674"/>
    <lineage>
        <taxon>Bacteria</taxon>
        <taxon>Bacillati</taxon>
        <taxon>Bacillota</taxon>
        <taxon>Clostridia</taxon>
        <taxon>Lachnospirales</taxon>
        <taxon>Lachnospiraceae</taxon>
        <taxon>Moryella</taxon>
    </lineage>
</organism>
<keyword evidence="4 7" id="KW-1133">Transmembrane helix</keyword>
<reference evidence="9" key="1">
    <citation type="submission" date="2023-07" db="EMBL/GenBank/DDBJ databases">
        <title>Genomic Encyclopedia of Type Strains, Phase IV (KMG-IV): sequencing the most valuable type-strain genomes for metagenomic binning, comparative biology and taxonomic classification.</title>
        <authorList>
            <person name="Goeker M."/>
        </authorList>
    </citation>
    <scope>NUCLEOTIDE SEQUENCE</scope>
    <source>
        <strain evidence="9">DSM 19659</strain>
    </source>
</reference>
<comment type="subcellular location">
    <subcellularLocation>
        <location evidence="1">Cell membrane</location>
        <topology evidence="1">Multi-pass membrane protein</topology>
    </subcellularLocation>
</comment>
<evidence type="ECO:0000256" key="6">
    <source>
        <dbReference type="ARBA" id="ARBA00034125"/>
    </source>
</evidence>
<evidence type="ECO:0000256" key="7">
    <source>
        <dbReference type="SAM" id="Phobius"/>
    </source>
</evidence>
<evidence type="ECO:0000313" key="10">
    <source>
        <dbReference type="Proteomes" id="UP001241537"/>
    </source>
</evidence>
<evidence type="ECO:0000256" key="2">
    <source>
        <dbReference type="ARBA" id="ARBA00022475"/>
    </source>
</evidence>
<dbReference type="Proteomes" id="UP001241537">
    <property type="component" value="Unassembled WGS sequence"/>
</dbReference>
<feature type="transmembrane region" description="Helical" evidence="7">
    <location>
        <begin position="58"/>
        <end position="74"/>
    </location>
</feature>
<evidence type="ECO:0000256" key="3">
    <source>
        <dbReference type="ARBA" id="ARBA00022692"/>
    </source>
</evidence>
<comment type="similarity">
    <text evidence="6">Belongs to the ThrE exporter (TC 2.A.79) family.</text>
</comment>
<keyword evidence="2" id="KW-1003">Cell membrane</keyword>
<dbReference type="InterPro" id="IPR050539">
    <property type="entry name" value="ThrE_Dicarb/AminoAcid_Exp"/>
</dbReference>
<feature type="transmembrane region" description="Helical" evidence="7">
    <location>
        <begin position="246"/>
        <end position="267"/>
    </location>
</feature>
<name>A0AAE3VBY7_9FIRM</name>
<evidence type="ECO:0000256" key="5">
    <source>
        <dbReference type="ARBA" id="ARBA00023136"/>
    </source>
</evidence>
<dbReference type="InterPro" id="IPR010619">
    <property type="entry name" value="ThrE-like_N"/>
</dbReference>
<evidence type="ECO:0000313" key="9">
    <source>
        <dbReference type="EMBL" id="MDQ0153469.1"/>
    </source>
</evidence>
<comment type="caution">
    <text evidence="9">The sequence shown here is derived from an EMBL/GenBank/DDBJ whole genome shotgun (WGS) entry which is preliminary data.</text>
</comment>
<feature type="transmembrane region" description="Helical" evidence="7">
    <location>
        <begin position="180"/>
        <end position="202"/>
    </location>
</feature>
<dbReference type="GO" id="GO:0015744">
    <property type="term" value="P:succinate transport"/>
    <property type="evidence" value="ECO:0007669"/>
    <property type="project" value="TreeGrafter"/>
</dbReference>
<evidence type="ECO:0000256" key="4">
    <source>
        <dbReference type="ARBA" id="ARBA00022989"/>
    </source>
</evidence>